<dbReference type="Proteomes" id="UP000325690">
    <property type="component" value="Unassembled WGS sequence"/>
</dbReference>
<organism evidence="2 3">
    <name type="scientific">Mycolicibacterium phlei DSM 43239 = CCUG 21000</name>
    <dbReference type="NCBI Taxonomy" id="1226750"/>
    <lineage>
        <taxon>Bacteria</taxon>
        <taxon>Bacillati</taxon>
        <taxon>Actinomycetota</taxon>
        <taxon>Actinomycetes</taxon>
        <taxon>Mycobacteriales</taxon>
        <taxon>Mycobacteriaceae</taxon>
        <taxon>Mycolicibacterium</taxon>
    </lineage>
</organism>
<dbReference type="GeneID" id="74301533"/>
<dbReference type="EMBL" id="ANBP01000006">
    <property type="protein sequence ID" value="KAB7757752.1"/>
    <property type="molecule type" value="Genomic_DNA"/>
</dbReference>
<gene>
    <name evidence="2" type="ORF">MPHL21000_06600</name>
</gene>
<dbReference type="InterPro" id="IPR025644">
    <property type="entry name" value="DUF4344"/>
</dbReference>
<accession>A0A5N5V745</accession>
<evidence type="ECO:0000256" key="1">
    <source>
        <dbReference type="SAM" id="MobiDB-lite"/>
    </source>
</evidence>
<comment type="caution">
    <text evidence="2">The sequence shown here is derived from an EMBL/GenBank/DDBJ whole genome shotgun (WGS) entry which is preliminary data.</text>
</comment>
<reference evidence="2 3" key="1">
    <citation type="submission" date="2012-10" db="EMBL/GenBank/DDBJ databases">
        <title>The draft sequence of the Mycobacterium pheli genome.</title>
        <authorList>
            <person name="Pettersson B.M.F."/>
            <person name="Das S."/>
            <person name="Dasgupta S."/>
            <person name="Bhattacharya A."/>
            <person name="Kirsebom L.A."/>
        </authorList>
    </citation>
    <scope>NUCLEOTIDE SEQUENCE [LARGE SCALE GENOMIC DNA]</scope>
    <source>
        <strain evidence="2 3">CCUG 21000</strain>
    </source>
</reference>
<dbReference type="RefSeq" id="WP_061482709.1">
    <property type="nucleotide sequence ID" value="NZ_ANBO01000042.1"/>
</dbReference>
<sequence length="284" mass="30772">MRRVVSGVVLALAVAGCGAGDREPEASSETSVEAAEASEERTKAEDADTGQMIVTYEEATSPEAVRGRELLESNTHLEDLAADINDSLILPYDVELIGTECGEANAFWNSEDNTVTICYEDADAALQTFTDDGADDPVVAALNAETATFYHEVGHMVISLYDLPVTGREEDVADQLAAYVLLAPGDDGKPDPDSVQAVKDFARTFQALGDQRDEIDVEELADPHSLDETRVYNLECWIYGADPEDNADLVGDDGLPEDRADGCEHEYAQLQNAWTTLLSPHIKE</sequence>
<feature type="region of interest" description="Disordered" evidence="1">
    <location>
        <begin position="19"/>
        <end position="49"/>
    </location>
</feature>
<keyword evidence="3" id="KW-1185">Reference proteome</keyword>
<protein>
    <submittedName>
        <fullName evidence="2">Uncharacterized protein</fullName>
    </submittedName>
</protein>
<evidence type="ECO:0000313" key="2">
    <source>
        <dbReference type="EMBL" id="KAB7757752.1"/>
    </source>
</evidence>
<proteinExistence type="predicted"/>
<dbReference type="PROSITE" id="PS51257">
    <property type="entry name" value="PROKAR_LIPOPROTEIN"/>
    <property type="match status" value="1"/>
</dbReference>
<name>A0A5N5V745_MYCPH</name>
<dbReference type="AlphaFoldDB" id="A0A5N5V745"/>
<dbReference type="Pfam" id="PF14247">
    <property type="entry name" value="DUF4344"/>
    <property type="match status" value="1"/>
</dbReference>
<evidence type="ECO:0000313" key="3">
    <source>
        <dbReference type="Proteomes" id="UP000325690"/>
    </source>
</evidence>